<feature type="region of interest" description="Disordered" evidence="2">
    <location>
        <begin position="114"/>
        <end position="158"/>
    </location>
</feature>
<dbReference type="EMBL" id="HBKN01038273">
    <property type="protein sequence ID" value="CAE2325603.1"/>
    <property type="molecule type" value="Transcribed_RNA"/>
</dbReference>
<feature type="coiled-coil region" evidence="1">
    <location>
        <begin position="220"/>
        <end position="247"/>
    </location>
</feature>
<dbReference type="AlphaFoldDB" id="A0A7S4P700"/>
<organism evidence="3">
    <name type="scientific">Guillardia theta</name>
    <name type="common">Cryptophyte</name>
    <name type="synonym">Cryptomonas phi</name>
    <dbReference type="NCBI Taxonomy" id="55529"/>
    <lineage>
        <taxon>Eukaryota</taxon>
        <taxon>Cryptophyceae</taxon>
        <taxon>Pyrenomonadales</taxon>
        <taxon>Geminigeraceae</taxon>
        <taxon>Guillardia</taxon>
    </lineage>
</organism>
<proteinExistence type="predicted"/>
<name>A0A7S4P700_GUITH</name>
<feature type="compositionally biased region" description="Basic and acidic residues" evidence="2">
    <location>
        <begin position="327"/>
        <end position="350"/>
    </location>
</feature>
<protein>
    <submittedName>
        <fullName evidence="3">Uncharacterized protein</fullName>
    </submittedName>
</protein>
<accession>A0A7S4P700</accession>
<evidence type="ECO:0000256" key="2">
    <source>
        <dbReference type="SAM" id="MobiDB-lite"/>
    </source>
</evidence>
<feature type="compositionally biased region" description="Basic and acidic residues" evidence="2">
    <location>
        <begin position="149"/>
        <end position="158"/>
    </location>
</feature>
<feature type="compositionally biased region" description="Acidic residues" evidence="2">
    <location>
        <begin position="129"/>
        <end position="138"/>
    </location>
</feature>
<keyword evidence="1" id="KW-0175">Coiled coil</keyword>
<gene>
    <name evidence="3" type="ORF">GTHE00462_LOCUS30012</name>
</gene>
<evidence type="ECO:0000313" key="3">
    <source>
        <dbReference type="EMBL" id="CAE2325603.1"/>
    </source>
</evidence>
<sequence length="368" mass="42793">MVLTSVKLHVYNVGNAVLEEQLAAEQLARDAGMRVLEATEKYMKMEEHLRRVIESEDTSDQDVLLALDALQAAKEEAARVVQEAEVAEKSAELVLSSTALADVEAQEREIALALSTMPSSSQQPRRAEEEEEEEEEMQGGDKGFSDGAHAQHKEDGVEEWLEGRTRQEELIADDWQGERRRAEHERWIRGQRVDENVHEKDAYEQPWQRSEEQKHRFNFLNVQEEEEDEEEEEVMMVEEQEEQEKQKFLAMAESANHLVNFHHQIRRMLEVKEVDHAEVERSLQEFVRAKEEAMTYFDDMYKSVEHEIEDVLRELQENGISAQDLNENDRGAQGEDEQEMARRAAEEARRMVQGWKESAEQELMAARQ</sequence>
<feature type="region of interest" description="Disordered" evidence="2">
    <location>
        <begin position="319"/>
        <end position="368"/>
    </location>
</feature>
<evidence type="ECO:0000256" key="1">
    <source>
        <dbReference type="SAM" id="Coils"/>
    </source>
</evidence>
<reference evidence="3" key="1">
    <citation type="submission" date="2021-01" db="EMBL/GenBank/DDBJ databases">
        <authorList>
            <person name="Corre E."/>
            <person name="Pelletier E."/>
            <person name="Niang G."/>
            <person name="Scheremetjew M."/>
            <person name="Finn R."/>
            <person name="Kale V."/>
            <person name="Holt S."/>
            <person name="Cochrane G."/>
            <person name="Meng A."/>
            <person name="Brown T."/>
            <person name="Cohen L."/>
        </authorList>
    </citation>
    <scope>NUCLEOTIDE SEQUENCE</scope>
    <source>
        <strain evidence="3">CCMP 2712</strain>
    </source>
</reference>